<sequence>MLPIYFILLSCGTISMAEKLPYGIQLKLSGSDLQFPCCSTKNIYTSTGRYISKNVIGTRMQFFHDTAFLLLPRYRPGVPFSLAKFNLTSSNGKVLLEPFPSWTLQEEGNCESIQNAIDLFMDPFERLWILDLGIVNTLEQPIRRCSAKIWGFNASSGEILSVINLENLLGDNSRLQYILVDYSSEGMPFAYISDAGAGAIIVLNLLTSTGYRVVLPRAVSVNCGVKDILYVQLARKSTGNVVYFSYLSSPRLFSIKTSCLQSGEVSGAILDVGSKPVGTQMVLLGTDNGEGIFFRYKGQSDIYLWKSDDIFDGAKFSLVQRGGDCRLATQVVPGWGKVLWIIESNFHDYIAGTHGCLGATVALYPMVKTIG</sequence>
<comment type="subcellular location">
    <subcellularLocation>
        <location evidence="1">Secreted</location>
    </subcellularLocation>
</comment>
<dbReference type="PANTHER" id="PTHR10009">
    <property type="entry name" value="PROTEIN YELLOW-RELATED"/>
    <property type="match status" value="1"/>
</dbReference>
<evidence type="ECO:0000256" key="1">
    <source>
        <dbReference type="ARBA" id="ARBA00004613"/>
    </source>
</evidence>
<keyword evidence="3" id="KW-0964">Secreted</keyword>
<evidence type="ECO:0000313" key="7">
    <source>
        <dbReference type="Proteomes" id="UP001566132"/>
    </source>
</evidence>
<comment type="similarity">
    <text evidence="2">Belongs to the major royal jelly protein family.</text>
</comment>
<dbReference type="AlphaFoldDB" id="A0ABD1EPH1"/>
<protein>
    <submittedName>
        <fullName evidence="6">Uncharacterized protein</fullName>
    </submittedName>
</protein>
<dbReference type="InterPro" id="IPR011042">
    <property type="entry name" value="6-blade_b-propeller_TolB-like"/>
</dbReference>
<name>A0ABD1EPH1_HYPHA</name>
<keyword evidence="4 5" id="KW-0732">Signal</keyword>
<evidence type="ECO:0000256" key="4">
    <source>
        <dbReference type="ARBA" id="ARBA00022729"/>
    </source>
</evidence>
<evidence type="ECO:0000313" key="6">
    <source>
        <dbReference type="EMBL" id="KAL1498204.1"/>
    </source>
</evidence>
<gene>
    <name evidence="6" type="ORF">ABEB36_009040</name>
</gene>
<dbReference type="GO" id="GO:0005576">
    <property type="term" value="C:extracellular region"/>
    <property type="evidence" value="ECO:0007669"/>
    <property type="project" value="UniProtKB-SubCell"/>
</dbReference>
<evidence type="ECO:0000256" key="3">
    <source>
        <dbReference type="ARBA" id="ARBA00022525"/>
    </source>
</evidence>
<keyword evidence="7" id="KW-1185">Reference proteome</keyword>
<dbReference type="InterPro" id="IPR017996">
    <property type="entry name" value="MRJP/yellow-related"/>
</dbReference>
<accession>A0ABD1EPH1</accession>
<dbReference type="Proteomes" id="UP001566132">
    <property type="component" value="Unassembled WGS sequence"/>
</dbReference>
<organism evidence="6 7">
    <name type="scientific">Hypothenemus hampei</name>
    <name type="common">Coffee berry borer</name>
    <dbReference type="NCBI Taxonomy" id="57062"/>
    <lineage>
        <taxon>Eukaryota</taxon>
        <taxon>Metazoa</taxon>
        <taxon>Ecdysozoa</taxon>
        <taxon>Arthropoda</taxon>
        <taxon>Hexapoda</taxon>
        <taxon>Insecta</taxon>
        <taxon>Pterygota</taxon>
        <taxon>Neoptera</taxon>
        <taxon>Endopterygota</taxon>
        <taxon>Coleoptera</taxon>
        <taxon>Polyphaga</taxon>
        <taxon>Cucujiformia</taxon>
        <taxon>Curculionidae</taxon>
        <taxon>Scolytinae</taxon>
        <taxon>Hypothenemus</taxon>
    </lineage>
</organism>
<evidence type="ECO:0000256" key="5">
    <source>
        <dbReference type="SAM" id="SignalP"/>
    </source>
</evidence>
<dbReference type="Gene3D" id="2.120.10.30">
    <property type="entry name" value="TolB, C-terminal domain"/>
    <property type="match status" value="1"/>
</dbReference>
<dbReference type="PANTHER" id="PTHR10009:SF6">
    <property type="entry name" value="FI16876P1"/>
    <property type="match status" value="1"/>
</dbReference>
<reference evidence="6 7" key="1">
    <citation type="submission" date="2024-05" db="EMBL/GenBank/DDBJ databases">
        <title>Genetic variation in Jamaican populations of the coffee berry borer (Hypothenemus hampei).</title>
        <authorList>
            <person name="Errbii M."/>
            <person name="Myrie A."/>
        </authorList>
    </citation>
    <scope>NUCLEOTIDE SEQUENCE [LARGE SCALE GENOMIC DNA]</scope>
    <source>
        <strain evidence="6">JA-Hopewell-2020-01-JO</strain>
        <tissue evidence="6">Whole body</tissue>
    </source>
</reference>
<comment type="caution">
    <text evidence="6">The sequence shown here is derived from an EMBL/GenBank/DDBJ whole genome shotgun (WGS) entry which is preliminary data.</text>
</comment>
<proteinExistence type="inferred from homology"/>
<dbReference type="Pfam" id="PF03022">
    <property type="entry name" value="MRJP"/>
    <property type="match status" value="1"/>
</dbReference>
<feature type="signal peptide" evidence="5">
    <location>
        <begin position="1"/>
        <end position="17"/>
    </location>
</feature>
<evidence type="ECO:0000256" key="2">
    <source>
        <dbReference type="ARBA" id="ARBA00009127"/>
    </source>
</evidence>
<dbReference type="EMBL" id="JBDJPC010000006">
    <property type="protein sequence ID" value="KAL1498204.1"/>
    <property type="molecule type" value="Genomic_DNA"/>
</dbReference>
<feature type="chain" id="PRO_5044784318" evidence="5">
    <location>
        <begin position="18"/>
        <end position="371"/>
    </location>
</feature>